<feature type="transmembrane region" description="Helical" evidence="1">
    <location>
        <begin position="427"/>
        <end position="448"/>
    </location>
</feature>
<comment type="caution">
    <text evidence="2">The sequence shown here is derived from an EMBL/GenBank/DDBJ whole genome shotgun (WGS) entry which is preliminary data.</text>
</comment>
<feature type="transmembrane region" description="Helical" evidence="1">
    <location>
        <begin position="924"/>
        <end position="945"/>
    </location>
</feature>
<accession>A0ABP8Y0M0</accession>
<name>A0ABP8Y0M0_9ACTN</name>
<dbReference type="PANTHER" id="PTHR30572:SF4">
    <property type="entry name" value="ABC TRANSPORTER PERMEASE YTRF"/>
    <property type="match status" value="1"/>
</dbReference>
<sequence>MLRLVLRRAWVQRRLLSAIVVLVALATTFMGFYALLLGVSGPRSFSEQVQRSQPDEVGVTAYVVGVAGSDLDVTRQEAGDVVRGVLTSGHPTLVSTATSEMRQIGDTGRFGYLATTDAAAGRGTLTSGTWPREGAGSPVEAVAPDAAARALHLQVGDRLTLGPGAGLGASEHRARVVIVGTFRALPDPAAGSDPLAGAGSDPAFTTGGVTTAAYGPFLVDDAAFPGTGLDVDALRVDGQPDLTTSDEAALRATVGSLGGASTLLAERVGDSAEITRVGSGLPATLDRLSAQQATTRSAVLVALLLDTMLGIAALVLAGRLLADSRTSERELMTALGLSRGQQLGSALVESGLLAAASTVLAVPLAAVAYAAATRLPSVRDAGLTEAPTVTWALVGVVAAGALVLSLVLVVSPLLSPAADRAPGRRRVWARSGLDVLLLLAAVAAWWQLDSRSSTSASADSVLLLAPAVCLTAVTVVAVRALPPLFATVAAAARRSRSLLPVALNPPALRLGAGTALVLLSLASAAAAFGVATHATWERSQRDQADLRVGADLTLALDAPPAADDATSIVRAALGAGPAAGGTLVSPVTARPLTLGTYLGRPGNPPELVAIDSRHAGAFLRGGLDGGATWSGIGAHLLPDDPVRGVALPAGGTGVSVVGHAPRGVLVSVTPTVVVQDATGLRSPFEAEPVPLDGRSHPLRWSSEPGAGGEVVAVRLSLQDGGTAATEDYSASPVSVSLRIPGRGGDPGPDWHEQIMGADGSDGVVASSSVSVRRTASATVLTTDAQVQVSYLLYEAGEVLATSFDPPPSLPVVVSQALADTLGTKVGGELSATVSRSDLTLRVVRIVPTVPSAPGRVAVLADVDDVSRALIGRGQLEPAVDAFWVSDPAGGAVGALRGLELGAVTTRGQVTSDLARGPMQVVLPVAYATVAGSGVLLFLAGAVLVVSADQRRRTAEVARLRALGLPRPAARRLVFVQHGLLLVALVVTGVVLGAGAAIALCRDLVRAEDGTAPVPEAVLVWPWGTEALLAGGLVAASVAIAVAAAVVQVRASNLTLLRESE</sequence>
<evidence type="ECO:0000256" key="1">
    <source>
        <dbReference type="SAM" id="Phobius"/>
    </source>
</evidence>
<dbReference type="RefSeq" id="WP_345523871.1">
    <property type="nucleotide sequence ID" value="NZ_BAABKM010000005.1"/>
</dbReference>
<feature type="transmembrane region" description="Helical" evidence="1">
    <location>
        <begin position="343"/>
        <end position="371"/>
    </location>
</feature>
<organism evidence="2 3">
    <name type="scientific">Nocardioides conyzicola</name>
    <dbReference type="NCBI Taxonomy" id="1651781"/>
    <lineage>
        <taxon>Bacteria</taxon>
        <taxon>Bacillati</taxon>
        <taxon>Actinomycetota</taxon>
        <taxon>Actinomycetes</taxon>
        <taxon>Propionibacteriales</taxon>
        <taxon>Nocardioidaceae</taxon>
        <taxon>Nocardioides</taxon>
    </lineage>
</organism>
<keyword evidence="1" id="KW-0812">Transmembrane</keyword>
<feature type="transmembrane region" description="Helical" evidence="1">
    <location>
        <begin position="507"/>
        <end position="531"/>
    </location>
</feature>
<protein>
    <recommendedName>
        <fullName evidence="4">FtsX-like permease family protein</fullName>
    </recommendedName>
</protein>
<evidence type="ECO:0000313" key="3">
    <source>
        <dbReference type="Proteomes" id="UP001499974"/>
    </source>
</evidence>
<dbReference type="InterPro" id="IPR050250">
    <property type="entry name" value="Macrolide_Exporter_MacB"/>
</dbReference>
<dbReference type="PANTHER" id="PTHR30572">
    <property type="entry name" value="MEMBRANE COMPONENT OF TRANSPORTER-RELATED"/>
    <property type="match status" value="1"/>
</dbReference>
<reference evidence="3" key="1">
    <citation type="journal article" date="2019" name="Int. J. Syst. Evol. Microbiol.">
        <title>The Global Catalogue of Microorganisms (GCM) 10K type strain sequencing project: providing services to taxonomists for standard genome sequencing and annotation.</title>
        <authorList>
            <consortium name="The Broad Institute Genomics Platform"/>
            <consortium name="The Broad Institute Genome Sequencing Center for Infectious Disease"/>
            <person name="Wu L."/>
            <person name="Ma J."/>
        </authorList>
    </citation>
    <scope>NUCLEOTIDE SEQUENCE [LARGE SCALE GENOMIC DNA]</scope>
    <source>
        <strain evidence="3">JCM 18531</strain>
    </source>
</reference>
<feature type="transmembrane region" description="Helical" evidence="1">
    <location>
        <begin position="460"/>
        <end position="486"/>
    </location>
</feature>
<keyword evidence="1" id="KW-0472">Membrane</keyword>
<proteinExistence type="predicted"/>
<evidence type="ECO:0000313" key="2">
    <source>
        <dbReference type="EMBL" id="GAA4719195.1"/>
    </source>
</evidence>
<feature type="transmembrane region" description="Helical" evidence="1">
    <location>
        <begin position="298"/>
        <end position="322"/>
    </location>
</feature>
<feature type="transmembrane region" description="Helical" evidence="1">
    <location>
        <begin position="1019"/>
        <end position="1046"/>
    </location>
</feature>
<keyword evidence="1" id="KW-1133">Transmembrane helix</keyword>
<feature type="transmembrane region" description="Helical" evidence="1">
    <location>
        <begin position="979"/>
        <end position="999"/>
    </location>
</feature>
<dbReference type="Proteomes" id="UP001499974">
    <property type="component" value="Unassembled WGS sequence"/>
</dbReference>
<keyword evidence="3" id="KW-1185">Reference proteome</keyword>
<evidence type="ECO:0008006" key="4">
    <source>
        <dbReference type="Google" id="ProtNLM"/>
    </source>
</evidence>
<gene>
    <name evidence="2" type="ORF">GCM10023349_44040</name>
</gene>
<feature type="transmembrane region" description="Helical" evidence="1">
    <location>
        <begin position="391"/>
        <end position="415"/>
    </location>
</feature>
<dbReference type="EMBL" id="BAABKM010000005">
    <property type="protein sequence ID" value="GAA4719195.1"/>
    <property type="molecule type" value="Genomic_DNA"/>
</dbReference>